<keyword evidence="4" id="KW-1185">Reference proteome</keyword>
<dbReference type="Gene3D" id="3.30.565.10">
    <property type="entry name" value="Histidine kinase-like ATPase, C-terminal domain"/>
    <property type="match status" value="1"/>
</dbReference>
<dbReference type="PANTHER" id="PTHR32387">
    <property type="entry name" value="WU:FJ29H11"/>
    <property type="match status" value="1"/>
</dbReference>
<reference evidence="3 4" key="1">
    <citation type="submission" date="2020-02" db="EMBL/GenBank/DDBJ databases">
        <title>Identification and distribution of gene clusters putatively required for synthesis of sphingolipid metabolism inhibitors in phylogenetically diverse species of the filamentous fungus Fusarium.</title>
        <authorList>
            <person name="Kim H.-S."/>
            <person name="Busman M."/>
            <person name="Brown D.W."/>
            <person name="Divon H."/>
            <person name="Uhlig S."/>
            <person name="Proctor R.H."/>
        </authorList>
    </citation>
    <scope>NUCLEOTIDE SEQUENCE [LARGE SCALE GENOMIC DNA]</scope>
    <source>
        <strain evidence="3 4">NRRL 2903</strain>
    </source>
</reference>
<dbReference type="InterPro" id="IPR052957">
    <property type="entry name" value="Auxin_embryo_med"/>
</dbReference>
<organism evidence="3 4">
    <name type="scientific">Fusarium austroamericanum</name>
    <dbReference type="NCBI Taxonomy" id="282268"/>
    <lineage>
        <taxon>Eukaryota</taxon>
        <taxon>Fungi</taxon>
        <taxon>Dikarya</taxon>
        <taxon>Ascomycota</taxon>
        <taxon>Pezizomycotina</taxon>
        <taxon>Sordariomycetes</taxon>
        <taxon>Hypocreomycetidae</taxon>
        <taxon>Hypocreales</taxon>
        <taxon>Nectriaceae</taxon>
        <taxon>Fusarium</taxon>
    </lineage>
</organism>
<keyword evidence="1" id="KW-0175">Coiled coil</keyword>
<feature type="compositionally biased region" description="Polar residues" evidence="2">
    <location>
        <begin position="1510"/>
        <end position="1520"/>
    </location>
</feature>
<feature type="compositionally biased region" description="Polar residues" evidence="2">
    <location>
        <begin position="1460"/>
        <end position="1486"/>
    </location>
</feature>
<evidence type="ECO:0000313" key="3">
    <source>
        <dbReference type="EMBL" id="KAF5228416.1"/>
    </source>
</evidence>
<feature type="region of interest" description="Disordered" evidence="2">
    <location>
        <begin position="1807"/>
        <end position="1912"/>
    </location>
</feature>
<feature type="coiled-coil region" evidence="1">
    <location>
        <begin position="1925"/>
        <end position="1952"/>
    </location>
</feature>
<comment type="caution">
    <text evidence="3">The sequence shown here is derived from an EMBL/GenBank/DDBJ whole genome shotgun (WGS) entry which is preliminary data.</text>
</comment>
<dbReference type="SUPFAM" id="SSF55874">
    <property type="entry name" value="ATPase domain of HSP90 chaperone/DNA topoisomerase II/histidine kinase"/>
    <property type="match status" value="1"/>
</dbReference>
<feature type="region of interest" description="Disordered" evidence="2">
    <location>
        <begin position="1377"/>
        <end position="1405"/>
    </location>
</feature>
<feature type="compositionally biased region" description="Polar residues" evidence="2">
    <location>
        <begin position="1850"/>
        <end position="1867"/>
    </location>
</feature>
<dbReference type="PANTHER" id="PTHR32387:SF0">
    <property type="entry name" value="PROTEIN NO VEIN"/>
    <property type="match status" value="1"/>
</dbReference>
<feature type="region of interest" description="Disordered" evidence="2">
    <location>
        <begin position="1429"/>
        <end position="1527"/>
    </location>
</feature>
<dbReference type="InterPro" id="IPR036890">
    <property type="entry name" value="HATPase_C_sf"/>
</dbReference>
<feature type="compositionally biased region" description="Basic and acidic residues" evidence="2">
    <location>
        <begin position="1897"/>
        <end position="1912"/>
    </location>
</feature>
<gene>
    <name evidence="3" type="ORF">FAUST_11085</name>
</gene>
<protein>
    <recommendedName>
        <fullName evidence="5">Protein NO VEIN C-terminal domain-containing protein</fullName>
    </recommendedName>
</protein>
<dbReference type="EMBL" id="JAAMOD010000471">
    <property type="protein sequence ID" value="KAF5228416.1"/>
    <property type="molecule type" value="Genomic_DNA"/>
</dbReference>
<feature type="compositionally biased region" description="Basic and acidic residues" evidence="2">
    <location>
        <begin position="1429"/>
        <end position="1438"/>
    </location>
</feature>
<dbReference type="Proteomes" id="UP000537989">
    <property type="component" value="Unassembled WGS sequence"/>
</dbReference>
<feature type="compositionally biased region" description="Low complexity" evidence="2">
    <location>
        <begin position="1869"/>
        <end position="1890"/>
    </location>
</feature>
<evidence type="ECO:0000256" key="2">
    <source>
        <dbReference type="SAM" id="MobiDB-lite"/>
    </source>
</evidence>
<evidence type="ECO:0000256" key="1">
    <source>
        <dbReference type="SAM" id="Coils"/>
    </source>
</evidence>
<dbReference type="NCBIfam" id="NF047352">
    <property type="entry name" value="P_loop_sacsin"/>
    <property type="match status" value="1"/>
</dbReference>
<proteinExistence type="predicted"/>
<sequence length="1954" mass="221403">MPTDGTQTAELDKRMAQGLVKEIAKERGYLGEEQLARIGEINPELRREVEEALLRKDEMIGSAVLTLARNLYTSNARFVFELLQNADDNDYSTAVSQGQDPYVSFKVHPDKVTIECNENGFTHENLKAICAIGKSSKVGAAGYIGEKGIGFKSVFMAAWKVHIQSHKFSFSFTHRKGDSGLGMVTPVWEETDEAAGDSSTRITLLLHTSEDPEEDERRRDTIRLQFQDLQHTILLFLQKLRKVQVSFYDNDDVQTATTVYSLHGSNPATIRKETSDGVEERQYHVTKHVAENIPRSENRTYSDERDRADSSTEVVLAFPLTDTGTPIVENQDVFAFLPMRPMGFKFLIHTDFVTEASRQGIVVSSLRNRALLKGIADCLVKAIEEFCRHPTLQYQWMRWLPQRDSYPWDSFWSSLLDRIKDRIHQVKVLRTLGSRQLGYMYQLRNLQSWLRDEKGDPLFTDINNEIYLAKEYAKDDLDLLKPYGLQGASPMEVILRIENDLQKPPEASIMKRSMISNDGHSSAARALMLLLKGITLDGPGPIQARLEQLRFIPLDNGAWVSASRRPLYYSHSSGQLEMPRGLGLVLVAANAASNPHRRALLDKFGVIEARFRDVRLTIMQKSVLPVADPTSLQTSFSHLKFMYLSEALLKDEEVPKLLKDFQVYDHQRRACRPVKQNVYLPGDDEYGPRQLLSPYNNAPGYDVPFLHDDYLHSPPATPEGFAWNWEEWLELRLRLRRNVRLTGMDKKELTVSPLFRYIEKHRPNRLLGALQRAWNIENLNATASDQLIDELSKMKVSCKTQSDRYCLFPLMSTYLPLPELESKRSRYAEEEGSFFLNLGEPITSDTYRVKWGFLVDHLGIGHTDDSCFYLHILNAIRFDNDAADISRKSRILDLYEVLHARCREAKNVLGEQASTRDAIAGHRLVYIPACDPQPATWVSPDECLWNARREMQTAYPLAHLYRTVFRRSEEELDIMRQFFKITLGVKDCSWENYLNELRRLNTLGTKDFDWVNDIYKALKTERPSLVDVDAAKIRKAFAEEKLICFKFGNVSRWYTVSECLWSSATKIRGRVALNNLYPNLEDFFVNFLGVQELTLSMAYDELKEIGTRIPCPPIDAVKDTIWALNSLLVTADRLPDERPILKGAALPVKYPNGSIKLHSGRTEFSIVDRKALGDIFGARAKTLDFTLDEVRRLQPFLSWLNMGSRYLSASVREISTVASEGMNKLQSPDREIKQKADGLYRIAVHYNSPRTQDDNSKLHWILSRAEVHETDGISSELHLSQDGHAIVHVQERSELHIREDSGSLKVYVPRDPKAQGFCYFAALPRRLLEWIMTDPSTLKVNHVGSKALQIVTAVLNAPLVIMTQILEAEGIIDASIPTGSFKEDNEERRDIDESNASERADVNHGKDALGEAVDESTSLVFVQPEVHKEEAAGHEDVTTHQSTRTVSPPRLSDLPVRQRSPATSSSSATGQVIFTPASSTASYSGQNRRKPVHHTPTATANARQGGMVSDGQTSSGTASHPSFVFGSSPAMQSGSAFQFDGPNGSMLCSTIEDEEIYLGLINNVITSARQGTIPRRECFGEPGLFSALPEVDEDVQLSQRFRSYGPKERDMRIGALGELYVFELLLGISPALSQFGRDNWQSRMRKFINIHPDYSDMPVWTGQETADIVYFDRGRGLTKHLVGKGQLGPSWLNKKPLYLIEVKSTTGDRRTPFYMSKRQYQKMGEYSRTLALSTATTSPTIYLIARVSNVDNPNIRLDLYFYPSTLRAQGSLVFTPETWSVVPGTVDPGCMSDRVKTHQGQEKKLLYLRGSNPEYSNTMPPTGPRLHLRGMSNRSDETDQDRGDGKSPRGKSSGNPSTPNRRSTFNPQADPFTPTTSSSSTDPSSAGSSAKTPSVQDQREERLRQINLIEDERDREDAMNDFIWDQHTDWTAEELEREKEELELEERRRRFARR</sequence>
<accession>A0AAN6BUS7</accession>
<name>A0AAN6BUS7_FUSAU</name>
<feature type="compositionally biased region" description="Basic and acidic residues" evidence="2">
    <location>
        <begin position="1381"/>
        <end position="1405"/>
    </location>
</feature>
<feature type="compositionally biased region" description="Basic and acidic residues" evidence="2">
    <location>
        <begin position="1834"/>
        <end position="1847"/>
    </location>
</feature>
<evidence type="ECO:0000313" key="4">
    <source>
        <dbReference type="Proteomes" id="UP000537989"/>
    </source>
</evidence>
<evidence type="ECO:0008006" key="5">
    <source>
        <dbReference type="Google" id="ProtNLM"/>
    </source>
</evidence>